<organism evidence="3 4">
    <name type="scientific">Flavonifractor hominis</name>
    <dbReference type="NCBI Taxonomy" id="3133178"/>
    <lineage>
        <taxon>Bacteria</taxon>
        <taxon>Bacillati</taxon>
        <taxon>Bacillota</taxon>
        <taxon>Clostridia</taxon>
        <taxon>Eubacteriales</taxon>
        <taxon>Oscillospiraceae</taxon>
        <taxon>Flavonifractor</taxon>
    </lineage>
</organism>
<gene>
    <name evidence="3" type="ORF">WMO45_13225</name>
</gene>
<dbReference type="EMBL" id="JBBMFT010000016">
    <property type="protein sequence ID" value="MEQ2457483.1"/>
    <property type="molecule type" value="Genomic_DNA"/>
</dbReference>
<feature type="compositionally biased region" description="Polar residues" evidence="1">
    <location>
        <begin position="34"/>
        <end position="60"/>
    </location>
</feature>
<evidence type="ECO:0008006" key="5">
    <source>
        <dbReference type="Google" id="ProtNLM"/>
    </source>
</evidence>
<feature type="signal peptide" evidence="2">
    <location>
        <begin position="1"/>
        <end position="30"/>
    </location>
</feature>
<sequence>MNYIRSLVRHAAIVLNAALFLAILSSCTSGKQYSGESSSHTPTATGIVQTESQSAPTPSSLPVVPTINPALIDPFTPPEDLSLCDEINLRDGTEAENKIWISDHADQWVKIAGLELDWDKSGDDLYVYYAPHEPGGDSFQVNGDMNFLIVLSDGLSDTAYMFLANVGGSIAGNNAFIENAESIASDPTGPNGEAPGSDGFAPSLSFTADDITSNQPRFLSNYEGQYVTVSGINVYGIYEEHIGGSVNIYFSNQDDLFAVNEGNVITVSGYVSQDDLWEDVIITDAVLVSVDKESMWG</sequence>
<dbReference type="RefSeq" id="WP_349141356.1">
    <property type="nucleotide sequence ID" value="NZ_JBBMFT010000016.1"/>
</dbReference>
<evidence type="ECO:0000313" key="3">
    <source>
        <dbReference type="EMBL" id="MEQ2457483.1"/>
    </source>
</evidence>
<keyword evidence="4" id="KW-1185">Reference proteome</keyword>
<keyword evidence="2" id="KW-0732">Signal</keyword>
<evidence type="ECO:0000313" key="4">
    <source>
        <dbReference type="Proteomes" id="UP001440599"/>
    </source>
</evidence>
<comment type="caution">
    <text evidence="3">The sequence shown here is derived from an EMBL/GenBank/DDBJ whole genome shotgun (WGS) entry which is preliminary data.</text>
</comment>
<name>A0ABV1ESB3_9FIRM</name>
<protein>
    <recommendedName>
        <fullName evidence="5">SH3 domain-containing protein</fullName>
    </recommendedName>
</protein>
<feature type="chain" id="PRO_5046710543" description="SH3 domain-containing protein" evidence="2">
    <location>
        <begin position="31"/>
        <end position="297"/>
    </location>
</feature>
<evidence type="ECO:0000256" key="1">
    <source>
        <dbReference type="SAM" id="MobiDB-lite"/>
    </source>
</evidence>
<dbReference type="Proteomes" id="UP001440599">
    <property type="component" value="Unassembled WGS sequence"/>
</dbReference>
<feature type="region of interest" description="Disordered" evidence="1">
    <location>
        <begin position="34"/>
        <end position="61"/>
    </location>
</feature>
<accession>A0ABV1ESB3</accession>
<dbReference type="PROSITE" id="PS51257">
    <property type="entry name" value="PROKAR_LIPOPROTEIN"/>
    <property type="match status" value="1"/>
</dbReference>
<proteinExistence type="predicted"/>
<reference evidence="3 4" key="1">
    <citation type="submission" date="2024-03" db="EMBL/GenBank/DDBJ databases">
        <title>Human intestinal bacterial collection.</title>
        <authorList>
            <person name="Pauvert C."/>
            <person name="Hitch T.C.A."/>
            <person name="Clavel T."/>
        </authorList>
    </citation>
    <scope>NUCLEOTIDE SEQUENCE [LARGE SCALE GENOMIC DNA]</scope>
    <source>
        <strain evidence="3 4">CLA-AP-H34</strain>
    </source>
</reference>
<evidence type="ECO:0000256" key="2">
    <source>
        <dbReference type="SAM" id="SignalP"/>
    </source>
</evidence>